<evidence type="ECO:0000313" key="2">
    <source>
        <dbReference type="Proteomes" id="UP001151582"/>
    </source>
</evidence>
<reference evidence="1" key="1">
    <citation type="submission" date="2022-07" db="EMBL/GenBank/DDBJ databases">
        <title>Phylogenomic reconstructions and comparative analyses of Kickxellomycotina fungi.</title>
        <authorList>
            <person name="Reynolds N.K."/>
            <person name="Stajich J.E."/>
            <person name="Barry K."/>
            <person name="Grigoriev I.V."/>
            <person name="Crous P."/>
            <person name="Smith M.E."/>
        </authorList>
    </citation>
    <scope>NUCLEOTIDE SEQUENCE</scope>
    <source>
        <strain evidence="1">RSA 567</strain>
    </source>
</reference>
<dbReference type="EMBL" id="JANBQB010000577">
    <property type="protein sequence ID" value="KAJ1975029.1"/>
    <property type="molecule type" value="Genomic_DNA"/>
</dbReference>
<dbReference type="Proteomes" id="UP001151582">
    <property type="component" value="Unassembled WGS sequence"/>
</dbReference>
<dbReference type="AlphaFoldDB" id="A0A9W8EB35"/>
<organism evidence="1 2">
    <name type="scientific">Dimargaris verticillata</name>
    <dbReference type="NCBI Taxonomy" id="2761393"/>
    <lineage>
        <taxon>Eukaryota</taxon>
        <taxon>Fungi</taxon>
        <taxon>Fungi incertae sedis</taxon>
        <taxon>Zoopagomycota</taxon>
        <taxon>Kickxellomycotina</taxon>
        <taxon>Dimargaritomycetes</taxon>
        <taxon>Dimargaritales</taxon>
        <taxon>Dimargaritaceae</taxon>
        <taxon>Dimargaris</taxon>
    </lineage>
</organism>
<keyword evidence="2" id="KW-1185">Reference proteome</keyword>
<gene>
    <name evidence="1" type="ORF">H4R34_004492</name>
</gene>
<sequence length="563" mass="62249">MGPMDPVAGSENGLGIPGESGALMESVFQPFDNAWTSDADPENGAQLHKGTLLLRDICRLTYVPESWETEGQQCTPAETTPFKSLVWASDRLDQRATCVRVKVDNSAAGICDGKSHAEAAVPVVVVANAAQATLPQMQSLSSYIKLGLKEYKAVRHYPIIYMMCLVSLIRLADARGIELTQRVLLCALALYTNVAGMKAAANKIREAYHTVVATTSLANAVFVPEQGTNTVGTSASMNEASVDAIKPKQRPRLLSLPTELTIDIINSLPMLDMNQFEGTARLSQRLVYDVKNKRLSKPYSFRELAIPSFAEPWIFGGFNKDFQQGTAQWGLSHLDMETGELVTVIEALVVVVNSAALLDNFELIAAQASQAQQGHLDRDSNRHALTATGPAQPHDFGAFMYRFWLVIIGGNSIDQLRYYLNHVLANQVIPNIFVRLLESDKHAEALALARGVSRIHGLARAARAYPANALNYFELIVLYVTSRRCNGFEVLVRDIHDAGSIDLQSLYWCYEGYERDSWWSIFETIIPLQPPPDPIAWQRDNRAQCTSLKTKYARFVGVAQRQS</sequence>
<dbReference type="OrthoDB" id="10543190at2759"/>
<protein>
    <recommendedName>
        <fullName evidence="3">F-box domain-containing protein</fullName>
    </recommendedName>
</protein>
<accession>A0A9W8EB35</accession>
<proteinExistence type="predicted"/>
<evidence type="ECO:0000313" key="1">
    <source>
        <dbReference type="EMBL" id="KAJ1975029.1"/>
    </source>
</evidence>
<name>A0A9W8EB35_9FUNG</name>
<evidence type="ECO:0008006" key="3">
    <source>
        <dbReference type="Google" id="ProtNLM"/>
    </source>
</evidence>
<comment type="caution">
    <text evidence="1">The sequence shown here is derived from an EMBL/GenBank/DDBJ whole genome shotgun (WGS) entry which is preliminary data.</text>
</comment>